<evidence type="ECO:0000256" key="4">
    <source>
        <dbReference type="ARBA" id="ARBA00022989"/>
    </source>
</evidence>
<dbReference type="AlphaFoldDB" id="A0A380ZER0"/>
<keyword evidence="5 6" id="KW-0472">Membrane</keyword>
<comment type="subcellular location">
    <subcellularLocation>
        <location evidence="1">Membrane</location>
        <topology evidence="1">Multi-pass membrane protein</topology>
    </subcellularLocation>
</comment>
<evidence type="ECO:0000313" key="9">
    <source>
        <dbReference type="Proteomes" id="UP000254950"/>
    </source>
</evidence>
<feature type="transmembrane region" description="Helical" evidence="6">
    <location>
        <begin position="299"/>
        <end position="316"/>
    </location>
</feature>
<gene>
    <name evidence="8" type="primary">hsrA</name>
    <name evidence="8" type="ORF">NCTC12862_01205</name>
</gene>
<name>A0A380ZER0_BARDO</name>
<feature type="transmembrane region" description="Helical" evidence="6">
    <location>
        <begin position="80"/>
        <end position="97"/>
    </location>
</feature>
<dbReference type="GO" id="GO:0016020">
    <property type="term" value="C:membrane"/>
    <property type="evidence" value="ECO:0007669"/>
    <property type="project" value="UniProtKB-SubCell"/>
</dbReference>
<dbReference type="OrthoDB" id="9812221at2"/>
<evidence type="ECO:0000256" key="3">
    <source>
        <dbReference type="ARBA" id="ARBA00022692"/>
    </source>
</evidence>
<feature type="transmembrane region" description="Helical" evidence="6">
    <location>
        <begin position="142"/>
        <end position="162"/>
    </location>
</feature>
<dbReference type="SUPFAM" id="SSF103473">
    <property type="entry name" value="MFS general substrate transporter"/>
    <property type="match status" value="1"/>
</dbReference>
<feature type="transmembrane region" description="Helical" evidence="6">
    <location>
        <begin position="266"/>
        <end position="287"/>
    </location>
</feature>
<dbReference type="PANTHER" id="PTHR42718">
    <property type="entry name" value="MAJOR FACILITATOR SUPERFAMILY MULTIDRUG TRANSPORTER MFSC"/>
    <property type="match status" value="1"/>
</dbReference>
<feature type="transmembrane region" description="Helical" evidence="6">
    <location>
        <begin position="394"/>
        <end position="413"/>
    </location>
</feature>
<dbReference type="InterPro" id="IPR036259">
    <property type="entry name" value="MFS_trans_sf"/>
</dbReference>
<protein>
    <submittedName>
        <fullName evidence="8">High-copy suppressor of rspA</fullName>
    </submittedName>
</protein>
<organism evidence="8 9">
    <name type="scientific">Bartonella doshiae</name>
    <dbReference type="NCBI Taxonomy" id="33044"/>
    <lineage>
        <taxon>Bacteria</taxon>
        <taxon>Pseudomonadati</taxon>
        <taxon>Pseudomonadota</taxon>
        <taxon>Alphaproteobacteria</taxon>
        <taxon>Hyphomicrobiales</taxon>
        <taxon>Bartonellaceae</taxon>
        <taxon>Bartonella</taxon>
    </lineage>
</organism>
<feature type="transmembrane region" description="Helical" evidence="6">
    <location>
        <begin position="358"/>
        <end position="382"/>
    </location>
</feature>
<keyword evidence="2" id="KW-0813">Transport</keyword>
<keyword evidence="3 6" id="KW-0812">Transmembrane</keyword>
<dbReference type="PANTHER" id="PTHR42718:SF9">
    <property type="entry name" value="MAJOR FACILITATOR SUPERFAMILY MULTIDRUG TRANSPORTER MFSC"/>
    <property type="match status" value="1"/>
</dbReference>
<proteinExistence type="predicted"/>
<feature type="transmembrane region" description="Helical" evidence="6">
    <location>
        <begin position="52"/>
        <end position="71"/>
    </location>
</feature>
<evidence type="ECO:0000256" key="6">
    <source>
        <dbReference type="SAM" id="Phobius"/>
    </source>
</evidence>
<evidence type="ECO:0000259" key="7">
    <source>
        <dbReference type="PROSITE" id="PS50850"/>
    </source>
</evidence>
<evidence type="ECO:0000256" key="5">
    <source>
        <dbReference type="ARBA" id="ARBA00023136"/>
    </source>
</evidence>
<evidence type="ECO:0000256" key="2">
    <source>
        <dbReference type="ARBA" id="ARBA00022448"/>
    </source>
</evidence>
<dbReference type="PRINTS" id="PR01036">
    <property type="entry name" value="TCRTETB"/>
</dbReference>
<dbReference type="GO" id="GO:0022857">
    <property type="term" value="F:transmembrane transporter activity"/>
    <property type="evidence" value="ECO:0007669"/>
    <property type="project" value="InterPro"/>
</dbReference>
<reference evidence="8 9" key="1">
    <citation type="submission" date="2018-06" db="EMBL/GenBank/DDBJ databases">
        <authorList>
            <consortium name="Pathogen Informatics"/>
            <person name="Doyle S."/>
        </authorList>
    </citation>
    <scope>NUCLEOTIDE SEQUENCE [LARGE SCALE GENOMIC DNA]</scope>
    <source>
        <strain evidence="8 9">NCTC12862</strain>
    </source>
</reference>
<feature type="transmembrane region" description="Helical" evidence="6">
    <location>
        <begin position="109"/>
        <end position="130"/>
    </location>
</feature>
<evidence type="ECO:0000256" key="1">
    <source>
        <dbReference type="ARBA" id="ARBA00004141"/>
    </source>
</evidence>
<dbReference type="PROSITE" id="PS50850">
    <property type="entry name" value="MFS"/>
    <property type="match status" value="1"/>
</dbReference>
<keyword evidence="4 6" id="KW-1133">Transmembrane helix</keyword>
<sequence>MQKVDSYTKSERYVIYTVIISSILPLLDGSIVNVILPNLAHYLSVGKNNIQWVVTSYFLATVPGLLIATFVQGRIGIKRTWFLASFIFMLGSLGVGLSYDFPTIISTRIVQGFGTGLLLPLSQTIIALQFGQTRVRQAMGTIAVPTVFAPAFGPLVGASLAQYVSWRLLFFINIPLILLALTNGAKHLKSNETVKTKFNLFAFLNFSISLISFFYLTETRNIKNNTSVYILALIAMISLIVFIVSNQKAKNKLIVFSGFQNVRYTLLMIMGLIASFLFYSFLVYFPLAVAMEQAHENSLLIIGAVLALQGVGAWIGRKFIYQKWKEKSPFFMIGIGLVISSFGLLCFGYNISMDGLGFLLRGIGLGITTIVCLSAPIQYVNSLYVKDTAVITRILQQIGGALGGVFAGFLLHLLTEEHLSLNQTYVIFFIFSICAFLLFCLALSISRKENNSDL</sequence>
<dbReference type="Proteomes" id="UP000254950">
    <property type="component" value="Unassembled WGS sequence"/>
</dbReference>
<feature type="transmembrane region" description="Helical" evidence="6">
    <location>
        <begin position="198"/>
        <end position="216"/>
    </location>
</feature>
<feature type="transmembrane region" description="Helical" evidence="6">
    <location>
        <begin position="12"/>
        <end position="32"/>
    </location>
</feature>
<feature type="transmembrane region" description="Helical" evidence="6">
    <location>
        <begin position="228"/>
        <end position="245"/>
    </location>
</feature>
<feature type="domain" description="Major facilitator superfamily (MFS) profile" evidence="7">
    <location>
        <begin position="14"/>
        <end position="450"/>
    </location>
</feature>
<accession>A0A380ZER0</accession>
<dbReference type="EMBL" id="UFTF01000001">
    <property type="protein sequence ID" value="SUV45467.1"/>
    <property type="molecule type" value="Genomic_DNA"/>
</dbReference>
<feature type="transmembrane region" description="Helical" evidence="6">
    <location>
        <begin position="328"/>
        <end position="352"/>
    </location>
</feature>
<dbReference type="RefSeq" id="WP_004857236.1">
    <property type="nucleotide sequence ID" value="NZ_CACVBH010000014.1"/>
</dbReference>
<dbReference type="InterPro" id="IPR020846">
    <property type="entry name" value="MFS_dom"/>
</dbReference>
<dbReference type="Gene3D" id="1.20.1250.20">
    <property type="entry name" value="MFS general substrate transporter like domains"/>
    <property type="match status" value="2"/>
</dbReference>
<evidence type="ECO:0000313" key="8">
    <source>
        <dbReference type="EMBL" id="SUV45467.1"/>
    </source>
</evidence>
<dbReference type="Pfam" id="PF07690">
    <property type="entry name" value="MFS_1"/>
    <property type="match status" value="1"/>
</dbReference>
<feature type="transmembrane region" description="Helical" evidence="6">
    <location>
        <begin position="168"/>
        <end position="186"/>
    </location>
</feature>
<dbReference type="InterPro" id="IPR011701">
    <property type="entry name" value="MFS"/>
</dbReference>
<feature type="transmembrane region" description="Helical" evidence="6">
    <location>
        <begin position="425"/>
        <end position="445"/>
    </location>
</feature>